<dbReference type="CDD" id="cd00161">
    <property type="entry name" value="beta-trefoil_Ricin-like"/>
    <property type="match status" value="1"/>
</dbReference>
<sequence length="179" mass="19489">MKILKTALMTASALAMAAGMTLSSSATASASSTNEFVNQNNNHCLAIDMAKEYQNIAIMWHCNHNPDQQWHRAEYKGSDGGGAYYEIKNGYGQCLGTWQGATGNGTTVVGWDCNGNPDQLWYFDTVSSDPRYRAIRSHAAWANDDGNKCLAQYKGSGDGAPVVIWDCNGHSDQHWMTVG</sequence>
<protein>
    <submittedName>
        <fullName evidence="3">RICIN domain-containing protein</fullName>
    </submittedName>
</protein>
<dbReference type="SMART" id="SM00458">
    <property type="entry name" value="RICIN"/>
    <property type="match status" value="1"/>
</dbReference>
<evidence type="ECO:0000256" key="1">
    <source>
        <dbReference type="SAM" id="SignalP"/>
    </source>
</evidence>
<accession>A0AAU2HG67</accession>
<dbReference type="PROSITE" id="PS50231">
    <property type="entry name" value="RICIN_B_LECTIN"/>
    <property type="match status" value="1"/>
</dbReference>
<dbReference type="RefSeq" id="WP_331723675.1">
    <property type="nucleotide sequence ID" value="NZ_CP108254.1"/>
</dbReference>
<feature type="signal peptide" evidence="1">
    <location>
        <begin position="1"/>
        <end position="17"/>
    </location>
</feature>
<reference evidence="3" key="1">
    <citation type="submission" date="2022-10" db="EMBL/GenBank/DDBJ databases">
        <title>The complete genomes of actinobacterial strains from the NBC collection.</title>
        <authorList>
            <person name="Joergensen T.S."/>
            <person name="Alvarez Arevalo M."/>
            <person name="Sterndorff E.B."/>
            <person name="Faurdal D."/>
            <person name="Vuksanovic O."/>
            <person name="Mourched A.-S."/>
            <person name="Charusanti P."/>
            <person name="Shaw S."/>
            <person name="Blin K."/>
            <person name="Weber T."/>
        </authorList>
    </citation>
    <scope>NUCLEOTIDE SEQUENCE</scope>
    <source>
        <strain evidence="3">NBC_00060</strain>
        <plasmid evidence="3">unnamed1</plasmid>
    </source>
</reference>
<dbReference type="Pfam" id="PF00652">
    <property type="entry name" value="Ricin_B_lectin"/>
    <property type="match status" value="1"/>
</dbReference>
<geneLocation type="plasmid" evidence="3">
    <name>unnamed1</name>
</geneLocation>
<organism evidence="3">
    <name type="scientific">Streptomyces sp. NBC_00060</name>
    <dbReference type="NCBI Taxonomy" id="2975636"/>
    <lineage>
        <taxon>Bacteria</taxon>
        <taxon>Bacillati</taxon>
        <taxon>Actinomycetota</taxon>
        <taxon>Actinomycetes</taxon>
        <taxon>Kitasatosporales</taxon>
        <taxon>Streptomycetaceae</taxon>
        <taxon>Streptomyces</taxon>
    </lineage>
</organism>
<evidence type="ECO:0000259" key="2">
    <source>
        <dbReference type="SMART" id="SM00458"/>
    </source>
</evidence>
<dbReference type="SUPFAM" id="SSF50370">
    <property type="entry name" value="Ricin B-like lectins"/>
    <property type="match status" value="1"/>
</dbReference>
<dbReference type="Gene3D" id="2.80.10.50">
    <property type="match status" value="2"/>
</dbReference>
<dbReference type="EMBL" id="CP108254">
    <property type="protein sequence ID" value="WTU45884.1"/>
    <property type="molecule type" value="Genomic_DNA"/>
</dbReference>
<dbReference type="InterPro" id="IPR000772">
    <property type="entry name" value="Ricin_B_lectin"/>
</dbReference>
<keyword evidence="3" id="KW-0614">Plasmid</keyword>
<keyword evidence="1" id="KW-0732">Signal</keyword>
<proteinExistence type="predicted"/>
<dbReference type="AlphaFoldDB" id="A0AAU2HG67"/>
<feature type="domain" description="Ricin B lectin" evidence="2">
    <location>
        <begin position="31"/>
        <end position="178"/>
    </location>
</feature>
<feature type="chain" id="PRO_5043513625" evidence="1">
    <location>
        <begin position="18"/>
        <end position="179"/>
    </location>
</feature>
<dbReference type="InterPro" id="IPR035992">
    <property type="entry name" value="Ricin_B-like_lectins"/>
</dbReference>
<gene>
    <name evidence="3" type="ORF">OHV25_40520</name>
</gene>
<name>A0AAU2HG67_9ACTN</name>
<evidence type="ECO:0000313" key="3">
    <source>
        <dbReference type="EMBL" id="WTU45884.1"/>
    </source>
</evidence>